<gene>
    <name evidence="3" type="ORF">C2E25_16515</name>
</gene>
<dbReference type="EMBL" id="PPFX01000058">
    <property type="protein sequence ID" value="PNU18651.1"/>
    <property type="molecule type" value="Genomic_DNA"/>
</dbReference>
<keyword evidence="2" id="KW-0732">Signal</keyword>
<dbReference type="Pfam" id="PF03783">
    <property type="entry name" value="CsgG"/>
    <property type="match status" value="1"/>
</dbReference>
<accession>A0A2K2H5X0</accession>
<proteinExistence type="predicted"/>
<feature type="chain" id="PRO_5014330309" evidence="2">
    <location>
        <begin position="21"/>
        <end position="312"/>
    </location>
</feature>
<dbReference type="RefSeq" id="WP_103116822.1">
    <property type="nucleotide sequence ID" value="NZ_PPFX01000058.1"/>
</dbReference>
<evidence type="ECO:0000313" key="4">
    <source>
        <dbReference type="Proteomes" id="UP000236340"/>
    </source>
</evidence>
<dbReference type="AlphaFoldDB" id="A0A2K2H5X0"/>
<evidence type="ECO:0000313" key="3">
    <source>
        <dbReference type="EMBL" id="PNU18651.1"/>
    </source>
</evidence>
<sequence length="312" mass="33904">MKSSVWLLLVLLAIGTSAFAESSPVLAIFPFTGTADEPSSGKELSGMLTSMLARDGRLEVVERQQLGILEREKLLKGGGDEADDQGDAPADVTSSRMLGADLVLLGDLMGSHGHYQGQVRLVDLHWQRRVLRVEATGESLPVLSENLLEAVTSALKLYGAYQSDLVSSSAGKTEISEPLKEEDPAREIDRKEDHPDLLDEEITRRLAQNRRAQKAGMKVFTGVPVFGMPAGMLLGGSTGRTLQKNLRPSTLSMAAGVATGLLSWLFYDCHSSRGGTLTGGFSLYFFYNGIKLRKLENEQIQLEKWHRAGAAD</sequence>
<comment type="caution">
    <text evidence="3">The sequence shown here is derived from an EMBL/GenBank/DDBJ whole genome shotgun (WGS) entry which is preliminary data.</text>
</comment>
<reference evidence="3 4" key="1">
    <citation type="journal article" date="2018" name="Genome Announc.">
        <title>Genome Sequence of Geothermobacter sp. HR-1 Iron Reducer from the Loihi Seamount.</title>
        <authorList>
            <person name="Smith H."/>
            <person name="Abuyen K."/>
            <person name="Tremblay J."/>
            <person name="Savalia P."/>
            <person name="Perez-Rodriguez I."/>
            <person name="Emerson D."/>
            <person name="Tully B."/>
            <person name="Amend J."/>
        </authorList>
    </citation>
    <scope>NUCLEOTIDE SEQUENCE [LARGE SCALE GENOMIC DNA]</scope>
    <source>
        <strain evidence="3 4">HR-1</strain>
    </source>
</reference>
<feature type="region of interest" description="Disordered" evidence="1">
    <location>
        <begin position="170"/>
        <end position="194"/>
    </location>
</feature>
<dbReference type="Proteomes" id="UP000236340">
    <property type="component" value="Unassembled WGS sequence"/>
</dbReference>
<organism evidence="3 4">
    <name type="scientific">Geothermobacter hydrogeniphilus</name>
    <dbReference type="NCBI Taxonomy" id="1969733"/>
    <lineage>
        <taxon>Bacteria</taxon>
        <taxon>Pseudomonadati</taxon>
        <taxon>Thermodesulfobacteriota</taxon>
        <taxon>Desulfuromonadia</taxon>
        <taxon>Desulfuromonadales</taxon>
        <taxon>Geothermobacteraceae</taxon>
        <taxon>Geothermobacter</taxon>
    </lineage>
</organism>
<dbReference type="GO" id="GO:0030288">
    <property type="term" value="C:outer membrane-bounded periplasmic space"/>
    <property type="evidence" value="ECO:0007669"/>
    <property type="project" value="InterPro"/>
</dbReference>
<protein>
    <submittedName>
        <fullName evidence="3">Uncharacterized protein</fullName>
    </submittedName>
</protein>
<dbReference type="Gene3D" id="3.40.50.10610">
    <property type="entry name" value="ABC-type transport auxiliary lipoprotein component"/>
    <property type="match status" value="1"/>
</dbReference>
<evidence type="ECO:0000256" key="2">
    <source>
        <dbReference type="SAM" id="SignalP"/>
    </source>
</evidence>
<feature type="signal peptide" evidence="2">
    <location>
        <begin position="1"/>
        <end position="20"/>
    </location>
</feature>
<feature type="compositionally biased region" description="Basic and acidic residues" evidence="1">
    <location>
        <begin position="174"/>
        <end position="194"/>
    </location>
</feature>
<dbReference type="InterPro" id="IPR005534">
    <property type="entry name" value="Curli_assmbl/transp-comp_CsgG"/>
</dbReference>
<evidence type="ECO:0000256" key="1">
    <source>
        <dbReference type="SAM" id="MobiDB-lite"/>
    </source>
</evidence>
<name>A0A2K2H5X0_9BACT</name>